<dbReference type="AlphaFoldDB" id="K1TFB3"/>
<comment type="caution">
    <text evidence="2">The sequence shown here is derived from an EMBL/GenBank/DDBJ whole genome shotgun (WGS) entry which is preliminary data.</text>
</comment>
<feature type="non-terminal residue" evidence="2">
    <location>
        <position position="1"/>
    </location>
</feature>
<protein>
    <submittedName>
        <fullName evidence="2">Serine/threonine protein kinase</fullName>
    </submittedName>
</protein>
<feature type="transmembrane region" description="Helical" evidence="1">
    <location>
        <begin position="147"/>
        <end position="171"/>
    </location>
</feature>
<dbReference type="InterPro" id="IPR011009">
    <property type="entry name" value="Kinase-like_dom_sf"/>
</dbReference>
<keyword evidence="1" id="KW-0472">Membrane</keyword>
<feature type="non-terminal residue" evidence="2">
    <location>
        <position position="186"/>
    </location>
</feature>
<proteinExistence type="predicted"/>
<dbReference type="Gene3D" id="1.10.510.10">
    <property type="entry name" value="Transferase(Phosphotransferase) domain 1"/>
    <property type="match status" value="1"/>
</dbReference>
<keyword evidence="2" id="KW-0808">Transferase</keyword>
<keyword evidence="1" id="KW-0812">Transmembrane</keyword>
<keyword evidence="1" id="KW-1133">Transmembrane helix</keyword>
<dbReference type="SUPFAM" id="SSF56112">
    <property type="entry name" value="Protein kinase-like (PK-like)"/>
    <property type="match status" value="1"/>
</dbReference>
<accession>K1TFB3</accession>
<dbReference type="GO" id="GO:0004674">
    <property type="term" value="F:protein serine/threonine kinase activity"/>
    <property type="evidence" value="ECO:0007669"/>
    <property type="project" value="UniProtKB-KW"/>
</dbReference>
<reference evidence="2" key="1">
    <citation type="journal article" date="2013" name="Environ. Microbiol.">
        <title>Microbiota from the distal guts of lean and obese adolescents exhibit partial functional redundancy besides clear differences in community structure.</title>
        <authorList>
            <person name="Ferrer M."/>
            <person name="Ruiz A."/>
            <person name="Lanza F."/>
            <person name="Haange S.B."/>
            <person name="Oberbach A."/>
            <person name="Till H."/>
            <person name="Bargiela R."/>
            <person name="Campoy C."/>
            <person name="Segura M.T."/>
            <person name="Richter M."/>
            <person name="von Bergen M."/>
            <person name="Seifert J."/>
            <person name="Suarez A."/>
        </authorList>
    </citation>
    <scope>NUCLEOTIDE SEQUENCE</scope>
</reference>
<dbReference type="EMBL" id="AJWY01007070">
    <property type="protein sequence ID" value="EKC65070.1"/>
    <property type="molecule type" value="Genomic_DNA"/>
</dbReference>
<gene>
    <name evidence="2" type="ORF">LEA_10521</name>
</gene>
<evidence type="ECO:0000256" key="1">
    <source>
        <dbReference type="SAM" id="Phobius"/>
    </source>
</evidence>
<organism evidence="2">
    <name type="scientific">human gut metagenome</name>
    <dbReference type="NCBI Taxonomy" id="408170"/>
    <lineage>
        <taxon>unclassified sequences</taxon>
        <taxon>metagenomes</taxon>
        <taxon>organismal metagenomes</taxon>
    </lineage>
</organism>
<evidence type="ECO:0000313" key="2">
    <source>
        <dbReference type="EMBL" id="EKC65070.1"/>
    </source>
</evidence>
<keyword evidence="2" id="KW-0723">Serine/threonine-protein kinase</keyword>
<sequence>LYEMLTGQKPFDTDNPVSIAVMHMHNIAELPRRINPDIPSPLEEIIVHAMEKNPADRYKTALEMLRDIDRFKADPDVHFGYITNPPEPDMPTRYFSAVNNDYSENPSDEEFTNGNDDIYNSDDVFDDTYDEDYSDFEEAEEKKGKSLFVPVLSAVTVVVIMVAVFFMRLLLKTCLPMIKQARRNLP</sequence>
<name>K1TFB3_9ZZZZ</name>
<keyword evidence="2" id="KW-0418">Kinase</keyword>